<dbReference type="InterPro" id="IPR016040">
    <property type="entry name" value="NAD(P)-bd_dom"/>
</dbReference>
<name>A0ABS1CD88_9GAMM</name>
<dbReference type="Gene3D" id="3.40.50.720">
    <property type="entry name" value="NAD(P)-binding Rossmann-like Domain"/>
    <property type="match status" value="1"/>
</dbReference>
<keyword evidence="3" id="KW-1185">Reference proteome</keyword>
<dbReference type="InterPro" id="IPR036291">
    <property type="entry name" value="NAD(P)-bd_dom_sf"/>
</dbReference>
<comment type="caution">
    <text evidence="2">The sequence shown here is derived from an EMBL/GenBank/DDBJ whole genome shotgun (WGS) entry which is preliminary data.</text>
</comment>
<dbReference type="InterPro" id="IPR051207">
    <property type="entry name" value="ComplexI_NDUFA9_subunit"/>
</dbReference>
<sequence>MKIGIIGGTGFVGSYLLDALAVYGHSTRVLVRPGSEDKLPALADLESVTGDISDEAAVRTCFEGCDAAVYLIGILREQPSRGITFDAMQRRGAERAMAVAEELGVKRFLLMSANGIDAAATPYQTTKLAAEEALKASSLEWTIFRPSVIFGPPRGRMEFCTQLKEELIDSPMPAPLFYEGWLPTDAGGFELGPVHVEDVAAAFAKSLETPETIGQTLELCGPDAWSWKQILSGIAAATGKKKLMLPAPVMFIGPVASVMGRFEWFPVTRDQLTMLLGGNTCVEDGFAPLGITPRPFDPDALAYLAE</sequence>
<reference evidence="2 3" key="1">
    <citation type="journal article" date="2020" name="Microorganisms">
        <title>Osmotic Adaptation and Compatible Solute Biosynthesis of Phototrophic Bacteria as Revealed from Genome Analyses.</title>
        <authorList>
            <person name="Imhoff J.F."/>
            <person name="Rahn T."/>
            <person name="Kunzel S."/>
            <person name="Keller A."/>
            <person name="Neulinger S.C."/>
        </authorList>
    </citation>
    <scope>NUCLEOTIDE SEQUENCE [LARGE SCALE GENOMIC DNA]</scope>
    <source>
        <strain evidence="2 3">DSM 6210</strain>
    </source>
</reference>
<dbReference type="RefSeq" id="WP_200234214.1">
    <property type="nucleotide sequence ID" value="NZ_NRRV01000006.1"/>
</dbReference>
<proteinExistence type="predicted"/>
<protein>
    <submittedName>
        <fullName evidence="2">Epimerase</fullName>
    </submittedName>
</protein>
<gene>
    <name evidence="2" type="ORF">CKO31_03775</name>
</gene>
<dbReference type="SUPFAM" id="SSF51735">
    <property type="entry name" value="NAD(P)-binding Rossmann-fold domains"/>
    <property type="match status" value="1"/>
</dbReference>
<dbReference type="PANTHER" id="PTHR12126">
    <property type="entry name" value="NADH-UBIQUINONE OXIDOREDUCTASE 39 KDA SUBUNIT-RELATED"/>
    <property type="match status" value="1"/>
</dbReference>
<dbReference type="EMBL" id="NRRV01000006">
    <property type="protein sequence ID" value="MBK1629873.1"/>
    <property type="molecule type" value="Genomic_DNA"/>
</dbReference>
<evidence type="ECO:0000313" key="2">
    <source>
        <dbReference type="EMBL" id="MBK1629873.1"/>
    </source>
</evidence>
<organism evidence="2 3">
    <name type="scientific">Thiohalocapsa halophila</name>
    <dbReference type="NCBI Taxonomy" id="69359"/>
    <lineage>
        <taxon>Bacteria</taxon>
        <taxon>Pseudomonadati</taxon>
        <taxon>Pseudomonadota</taxon>
        <taxon>Gammaproteobacteria</taxon>
        <taxon>Chromatiales</taxon>
        <taxon>Chromatiaceae</taxon>
        <taxon>Thiohalocapsa</taxon>
    </lineage>
</organism>
<evidence type="ECO:0000259" key="1">
    <source>
        <dbReference type="Pfam" id="PF13460"/>
    </source>
</evidence>
<dbReference type="Pfam" id="PF13460">
    <property type="entry name" value="NAD_binding_10"/>
    <property type="match status" value="1"/>
</dbReference>
<evidence type="ECO:0000313" key="3">
    <source>
        <dbReference type="Proteomes" id="UP000748752"/>
    </source>
</evidence>
<dbReference type="PANTHER" id="PTHR12126:SF11">
    <property type="entry name" value="NADH DEHYDROGENASE [UBIQUINONE] 1 ALPHA SUBCOMPLEX SUBUNIT 9, MITOCHONDRIAL"/>
    <property type="match status" value="1"/>
</dbReference>
<dbReference type="Proteomes" id="UP000748752">
    <property type="component" value="Unassembled WGS sequence"/>
</dbReference>
<feature type="domain" description="NAD(P)-binding" evidence="1">
    <location>
        <begin position="7"/>
        <end position="159"/>
    </location>
</feature>
<accession>A0ABS1CD88</accession>